<protein>
    <submittedName>
        <fullName evidence="3">F420H(2)-dependent reductase</fullName>
        <ecNumber evidence="3">1.-.-.-</ecNumber>
    </submittedName>
</protein>
<reference evidence="3 4" key="1">
    <citation type="submission" date="2021-05" db="EMBL/GenBank/DDBJ databases">
        <title>Complete genome of Nocardioides aquaticus KCTC 9944T isolated from meromictic and hypersaline Ekho Lake, Antarctica.</title>
        <authorList>
            <person name="Hwang K."/>
            <person name="Kim K.M."/>
            <person name="Choe H."/>
        </authorList>
    </citation>
    <scope>NUCLEOTIDE SEQUENCE [LARGE SCALE GENOMIC DNA]</scope>
    <source>
        <strain evidence="3 4">KCTC 9944</strain>
    </source>
</reference>
<sequence>MTSTRPVPPPARAALGADLVALLRSGATCYLATTMPDGSPQLTQTWVDVDATGEHVLINTVVGHQKARNVERDPRVSVAVSDPANPSRYHEIRGRVSRASTDGATEHIEVLAQRYLGAPYPWYGGRDQQRLLLTITPERLHSMG</sequence>
<evidence type="ECO:0000256" key="1">
    <source>
        <dbReference type="ARBA" id="ARBA00023002"/>
    </source>
</evidence>
<dbReference type="SUPFAM" id="SSF50475">
    <property type="entry name" value="FMN-binding split barrel"/>
    <property type="match status" value="1"/>
</dbReference>
<evidence type="ECO:0000259" key="2">
    <source>
        <dbReference type="Pfam" id="PF01243"/>
    </source>
</evidence>
<dbReference type="GO" id="GO:0016491">
    <property type="term" value="F:oxidoreductase activity"/>
    <property type="evidence" value="ECO:0007669"/>
    <property type="project" value="UniProtKB-KW"/>
</dbReference>
<keyword evidence="4" id="KW-1185">Reference proteome</keyword>
<dbReference type="Pfam" id="PF01243">
    <property type="entry name" value="PNPOx_N"/>
    <property type="match status" value="1"/>
</dbReference>
<dbReference type="InterPro" id="IPR019920">
    <property type="entry name" value="F420-binding_dom_put"/>
</dbReference>
<dbReference type="PANTHER" id="PTHR35176">
    <property type="entry name" value="HEME OXYGENASE HI_0854-RELATED"/>
    <property type="match status" value="1"/>
</dbReference>
<evidence type="ECO:0000313" key="4">
    <source>
        <dbReference type="Proteomes" id="UP000679307"/>
    </source>
</evidence>
<organism evidence="3 4">
    <name type="scientific">Nocardioides aquaticus</name>
    <dbReference type="NCBI Taxonomy" id="160826"/>
    <lineage>
        <taxon>Bacteria</taxon>
        <taxon>Bacillati</taxon>
        <taxon>Actinomycetota</taxon>
        <taxon>Actinomycetes</taxon>
        <taxon>Propionibacteriales</taxon>
        <taxon>Nocardioidaceae</taxon>
        <taxon>Nocardioides</taxon>
    </lineage>
</organism>
<proteinExistence type="predicted"/>
<dbReference type="PANTHER" id="PTHR35176:SF6">
    <property type="entry name" value="HEME OXYGENASE HI_0854-RELATED"/>
    <property type="match status" value="1"/>
</dbReference>
<keyword evidence="1 3" id="KW-0560">Oxidoreductase</keyword>
<dbReference type="RefSeq" id="WP_214056026.1">
    <property type="nucleotide sequence ID" value="NZ_BAAAHS010000050.1"/>
</dbReference>
<dbReference type="Proteomes" id="UP000679307">
    <property type="component" value="Chromosome"/>
</dbReference>
<name>A0ABX8EKR5_9ACTN</name>
<dbReference type="InterPro" id="IPR052019">
    <property type="entry name" value="F420H2_bilvrd_red/Heme_oxyg"/>
</dbReference>
<dbReference type="InterPro" id="IPR011576">
    <property type="entry name" value="Pyridox_Oxase_N"/>
</dbReference>
<dbReference type="InterPro" id="IPR012349">
    <property type="entry name" value="Split_barrel_FMN-bd"/>
</dbReference>
<dbReference type="EC" id="1.-.-.-" evidence="3"/>
<dbReference type="Gene3D" id="2.30.110.10">
    <property type="entry name" value="Electron Transport, Fmn-binding Protein, Chain A"/>
    <property type="match status" value="1"/>
</dbReference>
<gene>
    <name evidence="3" type="ORF">ENKNEFLB_02884</name>
</gene>
<evidence type="ECO:0000313" key="3">
    <source>
        <dbReference type="EMBL" id="QVT80485.1"/>
    </source>
</evidence>
<feature type="domain" description="Pyridoxamine 5'-phosphate oxidase N-terminal" evidence="2">
    <location>
        <begin position="19"/>
        <end position="142"/>
    </location>
</feature>
<dbReference type="NCBIfam" id="TIGR03618">
    <property type="entry name" value="Rv1155_F420"/>
    <property type="match status" value="1"/>
</dbReference>
<dbReference type="EMBL" id="CP075371">
    <property type="protein sequence ID" value="QVT80485.1"/>
    <property type="molecule type" value="Genomic_DNA"/>
</dbReference>
<accession>A0ABX8EKR5</accession>